<dbReference type="PANTHER" id="PTHR47739">
    <property type="entry name" value="TRNA1(VAL) (ADENINE(37)-N6)-METHYLTRANSFERASE"/>
    <property type="match status" value="1"/>
</dbReference>
<dbReference type="Proteomes" id="UP001210925">
    <property type="component" value="Unassembled WGS sequence"/>
</dbReference>
<gene>
    <name evidence="1" type="ORF">HK103_002007</name>
</gene>
<proteinExistence type="predicted"/>
<dbReference type="AlphaFoldDB" id="A0AAD5UAN8"/>
<dbReference type="SUPFAM" id="SSF53335">
    <property type="entry name" value="S-adenosyl-L-methionine-dependent methyltransferases"/>
    <property type="match status" value="1"/>
</dbReference>
<dbReference type="Gene3D" id="3.40.50.150">
    <property type="entry name" value="Vaccinia Virus protein VP39"/>
    <property type="match status" value="1"/>
</dbReference>
<sequence>MSNQKKETADSEIVANTYITNKPICWKCKGTGFKPTKPKKPKQKCTVCTRDKISKKQKPQLRPFKIKDWIIPGTKAKYDINDPAIAPKEGEMLTSLCGHYCIYQLMNGHRMTTDDVCVAAIAIKHAPKKNHLDIGTGLGSVLNIVHWGLPHLNSFGVEAQAIHVELCRKTIEFNGFEARIIHKDLRDLENEKIDLPIMDCITGTPPYFPANTGSLPEDGGRGMCAFELRGGIETYCKVASQYLDKNGCFIVANTSSDIERTKNSGEKVGFHLNERYDFCGIEGKPPLFSVFVFEWTEKDFVSQKINIRDSNGQFSKEYRQMMDTVGKPPSTFEPGTVPKRKN</sequence>
<evidence type="ECO:0000313" key="2">
    <source>
        <dbReference type="Proteomes" id="UP001210925"/>
    </source>
</evidence>
<dbReference type="InterPro" id="IPR050210">
    <property type="entry name" value="tRNA_Adenine-N(6)_MTase"/>
</dbReference>
<dbReference type="EMBL" id="JADGKB010000162">
    <property type="protein sequence ID" value="KAJ3251902.1"/>
    <property type="molecule type" value="Genomic_DNA"/>
</dbReference>
<organism evidence="1 2">
    <name type="scientific">Boothiomyces macroporosus</name>
    <dbReference type="NCBI Taxonomy" id="261099"/>
    <lineage>
        <taxon>Eukaryota</taxon>
        <taxon>Fungi</taxon>
        <taxon>Fungi incertae sedis</taxon>
        <taxon>Chytridiomycota</taxon>
        <taxon>Chytridiomycota incertae sedis</taxon>
        <taxon>Chytridiomycetes</taxon>
        <taxon>Rhizophydiales</taxon>
        <taxon>Terramycetaceae</taxon>
        <taxon>Boothiomyces</taxon>
    </lineage>
</organism>
<dbReference type="InterPro" id="IPR029063">
    <property type="entry name" value="SAM-dependent_MTases_sf"/>
</dbReference>
<comment type="caution">
    <text evidence="1">The sequence shown here is derived from an EMBL/GenBank/DDBJ whole genome shotgun (WGS) entry which is preliminary data.</text>
</comment>
<name>A0AAD5UAN8_9FUNG</name>
<protein>
    <submittedName>
        <fullName evidence="1">Uncharacterized protein</fullName>
    </submittedName>
</protein>
<reference evidence="1" key="1">
    <citation type="submission" date="2020-05" db="EMBL/GenBank/DDBJ databases">
        <title>Phylogenomic resolution of chytrid fungi.</title>
        <authorList>
            <person name="Stajich J.E."/>
            <person name="Amses K."/>
            <person name="Simmons R."/>
            <person name="Seto K."/>
            <person name="Myers J."/>
            <person name="Bonds A."/>
            <person name="Quandt C.A."/>
            <person name="Barry K."/>
            <person name="Liu P."/>
            <person name="Grigoriev I."/>
            <person name="Longcore J.E."/>
            <person name="James T.Y."/>
        </authorList>
    </citation>
    <scope>NUCLEOTIDE SEQUENCE</scope>
    <source>
        <strain evidence="1">PLAUS21</strain>
    </source>
</reference>
<dbReference type="PANTHER" id="PTHR47739:SF1">
    <property type="entry name" value="TRNA1(VAL) (ADENINE(37)-N6)-METHYLTRANSFERASE"/>
    <property type="match status" value="1"/>
</dbReference>
<keyword evidence="2" id="KW-1185">Reference proteome</keyword>
<evidence type="ECO:0000313" key="1">
    <source>
        <dbReference type="EMBL" id="KAJ3251902.1"/>
    </source>
</evidence>
<accession>A0AAD5UAN8</accession>